<evidence type="ECO:0000259" key="3">
    <source>
        <dbReference type="Pfam" id="PF12850"/>
    </source>
</evidence>
<dbReference type="InterPro" id="IPR029052">
    <property type="entry name" value="Metallo-depent_PP-like"/>
</dbReference>
<dbReference type="PANTHER" id="PTHR43165:SF1">
    <property type="entry name" value="PHOSPHODIESTERASE MJ0936"/>
    <property type="match status" value="1"/>
</dbReference>
<dbReference type="Proteomes" id="UP000001887">
    <property type="component" value="Chromosome"/>
</dbReference>
<dbReference type="STRING" id="530564.Psta_2298"/>
<proteinExistence type="inferred from homology"/>
<accession>D2R3L4</accession>
<dbReference type="Gene3D" id="3.60.21.10">
    <property type="match status" value="1"/>
</dbReference>
<dbReference type="AlphaFoldDB" id="D2R3L4"/>
<dbReference type="PANTHER" id="PTHR43165">
    <property type="entry name" value="METALLOPHOSPHOESTERASE"/>
    <property type="match status" value="1"/>
</dbReference>
<gene>
    <name evidence="4" type="ordered locus">Psta_2298</name>
</gene>
<dbReference type="InterPro" id="IPR053193">
    <property type="entry name" value="MetalloPDE_YfcE-like"/>
</dbReference>
<dbReference type="EC" id="3.1.4.-" evidence="2"/>
<evidence type="ECO:0000256" key="1">
    <source>
        <dbReference type="ARBA" id="ARBA00008950"/>
    </source>
</evidence>
<comment type="cofactor">
    <cofactor evidence="2">
        <name>a divalent metal cation</name>
        <dbReference type="ChEBI" id="CHEBI:60240"/>
    </cofactor>
</comment>
<evidence type="ECO:0000313" key="4">
    <source>
        <dbReference type="EMBL" id="ADB16968.1"/>
    </source>
</evidence>
<dbReference type="InterPro" id="IPR024654">
    <property type="entry name" value="Calcineurin-like_PHP_lpxH"/>
</dbReference>
<protein>
    <recommendedName>
        <fullName evidence="2">Phosphoesterase</fullName>
        <ecNumber evidence="2">3.1.4.-</ecNumber>
    </recommendedName>
</protein>
<dbReference type="GO" id="GO:0016787">
    <property type="term" value="F:hydrolase activity"/>
    <property type="evidence" value="ECO:0007669"/>
    <property type="project" value="UniProtKB-UniRule"/>
</dbReference>
<feature type="domain" description="Calcineurin-like phosphoesterase" evidence="3">
    <location>
        <begin position="1"/>
        <end position="151"/>
    </location>
</feature>
<organism evidence="4 5">
    <name type="scientific">Pirellula staleyi (strain ATCC 27377 / DSM 6068 / ICPB 4128)</name>
    <name type="common">Pirella staleyi</name>
    <dbReference type="NCBI Taxonomy" id="530564"/>
    <lineage>
        <taxon>Bacteria</taxon>
        <taxon>Pseudomonadati</taxon>
        <taxon>Planctomycetota</taxon>
        <taxon>Planctomycetia</taxon>
        <taxon>Pirellulales</taxon>
        <taxon>Pirellulaceae</taxon>
        <taxon>Pirellula</taxon>
    </lineage>
</organism>
<dbReference type="SUPFAM" id="SSF56300">
    <property type="entry name" value="Metallo-dependent phosphatases"/>
    <property type="match status" value="1"/>
</dbReference>
<dbReference type="eggNOG" id="COG0622">
    <property type="taxonomic scope" value="Bacteria"/>
</dbReference>
<evidence type="ECO:0000313" key="5">
    <source>
        <dbReference type="Proteomes" id="UP000001887"/>
    </source>
</evidence>
<keyword evidence="5" id="KW-1185">Reference proteome</keyword>
<dbReference type="NCBIfam" id="TIGR00040">
    <property type="entry name" value="yfcE"/>
    <property type="match status" value="1"/>
</dbReference>
<dbReference type="GO" id="GO:0046872">
    <property type="term" value="F:metal ion binding"/>
    <property type="evidence" value="ECO:0007669"/>
    <property type="project" value="UniProtKB-KW"/>
</dbReference>
<comment type="similarity">
    <text evidence="1 2">Belongs to the metallophosphoesterase superfamily. YfcE family.</text>
</comment>
<dbReference type="HOGENOM" id="CLU_063749_4_0_0"/>
<dbReference type="KEGG" id="psl:Psta_2298"/>
<name>D2R3L4_PIRSD</name>
<dbReference type="InterPro" id="IPR000979">
    <property type="entry name" value="Phosphodiesterase_MJ0936/Vps29"/>
</dbReference>
<dbReference type="Pfam" id="PF12850">
    <property type="entry name" value="Metallophos_2"/>
    <property type="match status" value="1"/>
</dbReference>
<keyword evidence="2" id="KW-0479">Metal-binding</keyword>
<evidence type="ECO:0000256" key="2">
    <source>
        <dbReference type="RuleBase" id="RU362039"/>
    </source>
</evidence>
<reference evidence="4 5" key="1">
    <citation type="journal article" date="2009" name="Stand. Genomic Sci.">
        <title>Complete genome sequence of Pirellula staleyi type strain (ATCC 27377).</title>
        <authorList>
            <person name="Clum A."/>
            <person name="Tindall B.J."/>
            <person name="Sikorski J."/>
            <person name="Ivanova N."/>
            <person name="Mavrommatis K."/>
            <person name="Lucas S."/>
            <person name="Glavina del Rio T."/>
            <person name="Nolan M."/>
            <person name="Chen F."/>
            <person name="Tice H."/>
            <person name="Pitluck S."/>
            <person name="Cheng J.F."/>
            <person name="Chertkov O."/>
            <person name="Brettin T."/>
            <person name="Han C."/>
            <person name="Detter J.C."/>
            <person name="Kuske C."/>
            <person name="Bruce D."/>
            <person name="Goodwin L."/>
            <person name="Ovchinikova G."/>
            <person name="Pati A."/>
            <person name="Mikhailova N."/>
            <person name="Chen A."/>
            <person name="Palaniappan K."/>
            <person name="Land M."/>
            <person name="Hauser L."/>
            <person name="Chang Y.J."/>
            <person name="Jeffries C.D."/>
            <person name="Chain P."/>
            <person name="Rohde M."/>
            <person name="Goker M."/>
            <person name="Bristow J."/>
            <person name="Eisen J.A."/>
            <person name="Markowitz V."/>
            <person name="Hugenholtz P."/>
            <person name="Kyrpides N.C."/>
            <person name="Klenk H.P."/>
            <person name="Lapidus A."/>
        </authorList>
    </citation>
    <scope>NUCLEOTIDE SEQUENCE [LARGE SCALE GENOMIC DNA]</scope>
    <source>
        <strain evidence="5">ATCC 27377 / DSM 6068 / ICPB 4128</strain>
    </source>
</reference>
<dbReference type="EMBL" id="CP001848">
    <property type="protein sequence ID" value="ADB16968.1"/>
    <property type="molecule type" value="Genomic_DNA"/>
</dbReference>
<sequence>MKIGVVSDTHGHTLGTLAAARMLESLELKTVLHCGDIGSTEIPQLLAQFDMHYVTGNVDYDRAALGEAIERLGQHFYGRFGEIELAGRKIALLHSDDHLRFREVQLSGQYDLVCYGHTHQRLIEFQGKTMVLNPGAIYRASPHSIAMVDLATMEAEIIPL</sequence>
<dbReference type="OrthoDB" id="9800565at2"/>